<dbReference type="RefSeq" id="WP_177135973.1">
    <property type="nucleotide sequence ID" value="NZ_VYGV01000011.1"/>
</dbReference>
<evidence type="ECO:0000313" key="2">
    <source>
        <dbReference type="Proteomes" id="UP000545507"/>
    </source>
</evidence>
<name>A0A7Y8KXH5_9BURK</name>
<proteinExistence type="predicted"/>
<dbReference type="Proteomes" id="UP000545507">
    <property type="component" value="Unassembled WGS sequence"/>
</dbReference>
<protein>
    <submittedName>
        <fullName evidence="1">Uncharacterized protein</fullName>
    </submittedName>
</protein>
<comment type="caution">
    <text evidence="1">The sequence shown here is derived from an EMBL/GenBank/DDBJ whole genome shotgun (WGS) entry which is preliminary data.</text>
</comment>
<organism evidence="1 2">
    <name type="scientific">Hydrogenophaga aromaticivorans</name>
    <dbReference type="NCBI Taxonomy" id="2610898"/>
    <lineage>
        <taxon>Bacteria</taxon>
        <taxon>Pseudomonadati</taxon>
        <taxon>Pseudomonadota</taxon>
        <taxon>Betaproteobacteria</taxon>
        <taxon>Burkholderiales</taxon>
        <taxon>Comamonadaceae</taxon>
        <taxon>Hydrogenophaga</taxon>
    </lineage>
</organism>
<dbReference type="EMBL" id="VYGV01000011">
    <property type="protein sequence ID" value="NWF46064.1"/>
    <property type="molecule type" value="Genomic_DNA"/>
</dbReference>
<sequence length="88" mass="9724">MNKARRQQIEDIKARIAILLTQAETIKCGIELICSEEQDYRDNLPDSIAGGEKGQKSDAAIEALEQVIEDLESLIETDFCGQLDTAAQ</sequence>
<evidence type="ECO:0000313" key="1">
    <source>
        <dbReference type="EMBL" id="NWF46064.1"/>
    </source>
</evidence>
<reference evidence="1 2" key="1">
    <citation type="submission" date="2019-09" db="EMBL/GenBank/DDBJ databases">
        <title>Hydrogenophaga aromatica sp. nov., isolated from a para-xylene-degrading enrichment culture.</title>
        <authorList>
            <person name="Tancsics A."/>
            <person name="Banerjee S."/>
        </authorList>
    </citation>
    <scope>NUCLEOTIDE SEQUENCE [LARGE SCALE GENOMIC DNA]</scope>
    <source>
        <strain evidence="1 2">D2P1</strain>
    </source>
</reference>
<keyword evidence="2" id="KW-1185">Reference proteome</keyword>
<accession>A0A7Y8KXH5</accession>
<gene>
    <name evidence="1" type="ORF">F3K02_12495</name>
</gene>
<dbReference type="AlphaFoldDB" id="A0A7Y8KXH5"/>